<dbReference type="GO" id="GO:0000976">
    <property type="term" value="F:transcription cis-regulatory region binding"/>
    <property type="evidence" value="ECO:0007669"/>
    <property type="project" value="TreeGrafter"/>
</dbReference>
<dbReference type="GO" id="GO:0005829">
    <property type="term" value="C:cytosol"/>
    <property type="evidence" value="ECO:0007669"/>
    <property type="project" value="TreeGrafter"/>
</dbReference>
<dbReference type="AlphaFoldDB" id="A0A1I4IUU0"/>
<keyword evidence="5" id="KW-0805">Transcription regulation</keyword>
<evidence type="ECO:0000259" key="10">
    <source>
        <dbReference type="PROSITE" id="PS50110"/>
    </source>
</evidence>
<dbReference type="GO" id="GO:0000156">
    <property type="term" value="F:phosphorelay response regulator activity"/>
    <property type="evidence" value="ECO:0007669"/>
    <property type="project" value="TreeGrafter"/>
</dbReference>
<dbReference type="CDD" id="cd17624">
    <property type="entry name" value="REC_OmpR_PmrA-like"/>
    <property type="match status" value="1"/>
</dbReference>
<dbReference type="PANTHER" id="PTHR48111:SF35">
    <property type="entry name" value="TRANSCRIPTIONAL REGULATORY PROTEIN QSEB"/>
    <property type="match status" value="1"/>
</dbReference>
<dbReference type="RefSeq" id="WP_090191510.1">
    <property type="nucleotide sequence ID" value="NZ_FOTF01000029.1"/>
</dbReference>
<dbReference type="Pfam" id="PF00486">
    <property type="entry name" value="Trans_reg_C"/>
    <property type="match status" value="1"/>
</dbReference>
<sequence>MRVLIVEDDPSLADGLSVGLRLSGFTPDVVTNVADAKDALAHGGFVAVVLDIMLPDGTGLDILAGMRSHKDATPVLLLTALDQVEDRIAGLDLGADDYLGKPFDLDEVAARLRAIMRRAEGRSSSSLRWNGLEVDPAKMNGRQNEKSVAFSPREFAILRALMERPGAILSKSVLEERLYGWQDGIESNAVEVHIHKLRSKLGAEYIQTVRGAGYRLSGGAP</sequence>
<feature type="DNA-binding region" description="OmpR/PhoB-type" evidence="9">
    <location>
        <begin position="124"/>
        <end position="218"/>
    </location>
</feature>
<dbReference type="STRING" id="195913.SAMN04488004_12923"/>
<keyword evidence="7" id="KW-0804">Transcription</keyword>
<comment type="subcellular location">
    <subcellularLocation>
        <location evidence="1">Cytoplasm</location>
    </subcellularLocation>
</comment>
<evidence type="ECO:0000256" key="5">
    <source>
        <dbReference type="ARBA" id="ARBA00023015"/>
    </source>
</evidence>
<keyword evidence="13" id="KW-1185">Reference proteome</keyword>
<feature type="domain" description="OmpR/PhoB-type" evidence="11">
    <location>
        <begin position="124"/>
        <end position="218"/>
    </location>
</feature>
<accession>A0A1I4IUU0</accession>
<dbReference type="Gene3D" id="1.10.10.10">
    <property type="entry name" value="Winged helix-like DNA-binding domain superfamily/Winged helix DNA-binding domain"/>
    <property type="match status" value="1"/>
</dbReference>
<keyword evidence="4" id="KW-0902">Two-component regulatory system</keyword>
<dbReference type="Gene3D" id="3.40.50.2300">
    <property type="match status" value="1"/>
</dbReference>
<dbReference type="EMBL" id="FOTF01000029">
    <property type="protein sequence ID" value="SFL57546.1"/>
    <property type="molecule type" value="Genomic_DNA"/>
</dbReference>
<evidence type="ECO:0000256" key="9">
    <source>
        <dbReference type="PROSITE-ProRule" id="PRU01091"/>
    </source>
</evidence>
<evidence type="ECO:0000256" key="4">
    <source>
        <dbReference type="ARBA" id="ARBA00023012"/>
    </source>
</evidence>
<dbReference type="CDD" id="cd00383">
    <property type="entry name" value="trans_reg_C"/>
    <property type="match status" value="1"/>
</dbReference>
<evidence type="ECO:0000256" key="6">
    <source>
        <dbReference type="ARBA" id="ARBA00023125"/>
    </source>
</evidence>
<dbReference type="SMART" id="SM00862">
    <property type="entry name" value="Trans_reg_C"/>
    <property type="match status" value="1"/>
</dbReference>
<keyword evidence="6 9" id="KW-0238">DNA-binding</keyword>
<dbReference type="SMART" id="SM00448">
    <property type="entry name" value="REC"/>
    <property type="match status" value="1"/>
</dbReference>
<proteinExistence type="predicted"/>
<dbReference type="Proteomes" id="UP000199550">
    <property type="component" value="Unassembled WGS sequence"/>
</dbReference>
<dbReference type="PROSITE" id="PS51755">
    <property type="entry name" value="OMPR_PHOB"/>
    <property type="match status" value="1"/>
</dbReference>
<dbReference type="PROSITE" id="PS50110">
    <property type="entry name" value="RESPONSE_REGULATORY"/>
    <property type="match status" value="1"/>
</dbReference>
<evidence type="ECO:0000259" key="11">
    <source>
        <dbReference type="PROSITE" id="PS51755"/>
    </source>
</evidence>
<dbReference type="SUPFAM" id="SSF52172">
    <property type="entry name" value="CheY-like"/>
    <property type="match status" value="1"/>
</dbReference>
<reference evidence="12 13" key="1">
    <citation type="submission" date="2016-10" db="EMBL/GenBank/DDBJ databases">
        <authorList>
            <person name="de Groot N.N."/>
        </authorList>
    </citation>
    <scope>NUCLEOTIDE SEQUENCE [LARGE SCALE GENOMIC DNA]</scope>
    <source>
        <strain evidence="12 13">DSM 16199</strain>
    </source>
</reference>
<keyword evidence="3 8" id="KW-0597">Phosphoprotein</keyword>
<dbReference type="OrthoDB" id="9802426at2"/>
<evidence type="ECO:0000256" key="1">
    <source>
        <dbReference type="ARBA" id="ARBA00004496"/>
    </source>
</evidence>
<feature type="domain" description="Response regulatory" evidence="10">
    <location>
        <begin position="2"/>
        <end position="116"/>
    </location>
</feature>
<dbReference type="InterPro" id="IPR001789">
    <property type="entry name" value="Sig_transdc_resp-reg_receiver"/>
</dbReference>
<name>A0A1I4IUU0_9RHOB</name>
<feature type="modified residue" description="4-aspartylphosphate" evidence="8">
    <location>
        <position position="51"/>
    </location>
</feature>
<dbReference type="InterPro" id="IPR011006">
    <property type="entry name" value="CheY-like_superfamily"/>
</dbReference>
<evidence type="ECO:0000313" key="12">
    <source>
        <dbReference type="EMBL" id="SFL57546.1"/>
    </source>
</evidence>
<dbReference type="Gene3D" id="6.10.250.690">
    <property type="match status" value="1"/>
</dbReference>
<organism evidence="12 13">
    <name type="scientific">Loktanella salsilacus</name>
    <dbReference type="NCBI Taxonomy" id="195913"/>
    <lineage>
        <taxon>Bacteria</taxon>
        <taxon>Pseudomonadati</taxon>
        <taxon>Pseudomonadota</taxon>
        <taxon>Alphaproteobacteria</taxon>
        <taxon>Rhodobacterales</taxon>
        <taxon>Roseobacteraceae</taxon>
        <taxon>Loktanella</taxon>
    </lineage>
</organism>
<dbReference type="Pfam" id="PF00072">
    <property type="entry name" value="Response_reg"/>
    <property type="match status" value="1"/>
</dbReference>
<dbReference type="GO" id="GO:0006355">
    <property type="term" value="P:regulation of DNA-templated transcription"/>
    <property type="evidence" value="ECO:0007669"/>
    <property type="project" value="InterPro"/>
</dbReference>
<dbReference type="PANTHER" id="PTHR48111">
    <property type="entry name" value="REGULATOR OF RPOS"/>
    <property type="match status" value="1"/>
</dbReference>
<dbReference type="InterPro" id="IPR039420">
    <property type="entry name" value="WalR-like"/>
</dbReference>
<evidence type="ECO:0000313" key="13">
    <source>
        <dbReference type="Proteomes" id="UP000199550"/>
    </source>
</evidence>
<evidence type="ECO:0000256" key="8">
    <source>
        <dbReference type="PROSITE-ProRule" id="PRU00169"/>
    </source>
</evidence>
<gene>
    <name evidence="12" type="ORF">SAMN04488004_12923</name>
</gene>
<dbReference type="GO" id="GO:0032993">
    <property type="term" value="C:protein-DNA complex"/>
    <property type="evidence" value="ECO:0007669"/>
    <property type="project" value="TreeGrafter"/>
</dbReference>
<evidence type="ECO:0000256" key="2">
    <source>
        <dbReference type="ARBA" id="ARBA00022490"/>
    </source>
</evidence>
<evidence type="ECO:0000256" key="3">
    <source>
        <dbReference type="ARBA" id="ARBA00022553"/>
    </source>
</evidence>
<dbReference type="InterPro" id="IPR036388">
    <property type="entry name" value="WH-like_DNA-bd_sf"/>
</dbReference>
<dbReference type="InterPro" id="IPR001867">
    <property type="entry name" value="OmpR/PhoB-type_DNA-bd"/>
</dbReference>
<protein>
    <submittedName>
        <fullName evidence="12">Two-component system, OmpR family, response regulator QseB</fullName>
    </submittedName>
</protein>
<evidence type="ECO:0000256" key="7">
    <source>
        <dbReference type="ARBA" id="ARBA00023163"/>
    </source>
</evidence>
<keyword evidence="2" id="KW-0963">Cytoplasm</keyword>